<dbReference type="CDD" id="cd18296">
    <property type="entry name" value="BTB2_POZ_ABTB1_BPOZ1"/>
    <property type="match status" value="1"/>
</dbReference>
<dbReference type="GO" id="GO:0000151">
    <property type="term" value="C:ubiquitin ligase complex"/>
    <property type="evidence" value="ECO:0007669"/>
    <property type="project" value="TreeGrafter"/>
</dbReference>
<dbReference type="PROSITE" id="PS50097">
    <property type="entry name" value="BTB"/>
    <property type="match status" value="1"/>
</dbReference>
<feature type="domain" description="BTB" evidence="3">
    <location>
        <begin position="111"/>
        <end position="191"/>
    </location>
</feature>
<dbReference type="InterPro" id="IPR044515">
    <property type="entry name" value="ABTB1"/>
</dbReference>
<dbReference type="AlphaFoldDB" id="A0A913WXN3"/>
<dbReference type="Pfam" id="PF00651">
    <property type="entry name" value="BTB"/>
    <property type="match status" value="1"/>
</dbReference>
<reference evidence="4" key="1">
    <citation type="submission" date="2022-11" db="UniProtKB">
        <authorList>
            <consortium name="EnsemblMetazoa"/>
        </authorList>
    </citation>
    <scope>IDENTIFICATION</scope>
</reference>
<dbReference type="PANTHER" id="PTHR46231">
    <property type="entry name" value="ANKYRIN REPEAT AND BTB/POZ DOMAIN-CONTAINING PROTEIN 1"/>
    <property type="match status" value="1"/>
</dbReference>
<dbReference type="EnsemblMetazoa" id="XM_021040005.1">
    <property type="protein sequence ID" value="XP_020895664.1"/>
    <property type="gene ID" value="LOC110234622"/>
</dbReference>
<dbReference type="SMART" id="SM00225">
    <property type="entry name" value="BTB"/>
    <property type="match status" value="1"/>
</dbReference>
<dbReference type="SUPFAM" id="SSF54695">
    <property type="entry name" value="POZ domain"/>
    <property type="match status" value="1"/>
</dbReference>
<name>A0A913WXN3_EXADI</name>
<dbReference type="InterPro" id="IPR000210">
    <property type="entry name" value="BTB/POZ_dom"/>
</dbReference>
<dbReference type="CDD" id="cd18497">
    <property type="entry name" value="BACK_ABTB1_BPOZ"/>
    <property type="match status" value="1"/>
</dbReference>
<proteinExistence type="predicted"/>
<dbReference type="InterPro" id="IPR011333">
    <property type="entry name" value="SKP1/BTB/POZ_sf"/>
</dbReference>
<evidence type="ECO:0000259" key="3">
    <source>
        <dbReference type="PROSITE" id="PS50097"/>
    </source>
</evidence>
<evidence type="ECO:0000313" key="5">
    <source>
        <dbReference type="Proteomes" id="UP000887567"/>
    </source>
</evidence>
<keyword evidence="5" id="KW-1185">Reference proteome</keyword>
<keyword evidence="1" id="KW-0677">Repeat</keyword>
<keyword evidence="2" id="KW-0040">ANK repeat</keyword>
<protein>
    <recommendedName>
        <fullName evidence="3">BTB domain-containing protein</fullName>
    </recommendedName>
</protein>
<accession>A0A913WXN3</accession>
<evidence type="ECO:0000256" key="1">
    <source>
        <dbReference type="ARBA" id="ARBA00022737"/>
    </source>
</evidence>
<organism evidence="4 5">
    <name type="scientific">Exaiptasia diaphana</name>
    <name type="common">Tropical sea anemone</name>
    <name type="synonym">Aiptasia pulchella</name>
    <dbReference type="NCBI Taxonomy" id="2652724"/>
    <lineage>
        <taxon>Eukaryota</taxon>
        <taxon>Metazoa</taxon>
        <taxon>Cnidaria</taxon>
        <taxon>Anthozoa</taxon>
        <taxon>Hexacorallia</taxon>
        <taxon>Actiniaria</taxon>
        <taxon>Aiptasiidae</taxon>
        <taxon>Exaiptasia</taxon>
    </lineage>
</organism>
<dbReference type="GO" id="GO:0005737">
    <property type="term" value="C:cytoplasm"/>
    <property type="evidence" value="ECO:0007669"/>
    <property type="project" value="TreeGrafter"/>
</dbReference>
<dbReference type="PANTHER" id="PTHR46231:SF1">
    <property type="entry name" value="ANKYRIN REPEAT AND BTB_POZ DOMAIN-CONTAINING PROTEIN 1"/>
    <property type="match status" value="1"/>
</dbReference>
<dbReference type="RefSeq" id="XP_020895664.1">
    <property type="nucleotide sequence ID" value="XM_021040005.1"/>
</dbReference>
<dbReference type="KEGG" id="epa:110234622"/>
<dbReference type="Proteomes" id="UP000887567">
    <property type="component" value="Unplaced"/>
</dbReference>
<dbReference type="GeneID" id="110234622"/>
<evidence type="ECO:0000256" key="2">
    <source>
        <dbReference type="ARBA" id="ARBA00023043"/>
    </source>
</evidence>
<dbReference type="Gene3D" id="3.30.710.10">
    <property type="entry name" value="Potassium Channel Kv1.1, Chain A"/>
    <property type="match status" value="1"/>
</dbReference>
<dbReference type="OrthoDB" id="684045at2759"/>
<evidence type="ECO:0000313" key="4">
    <source>
        <dbReference type="EnsemblMetazoa" id="XP_020895664.1"/>
    </source>
</evidence>
<sequence>EDCIILAKQCKLTKLREILRERLNFIDNFENSKKVSQPIKVVSVEPDAYSRELNEAFGSLVELVIPFPYKNQVTNENFGNFFTEETEALLPFMIWSYSDDETPPEDRPPYSDICFVVEDARFYCHKVFMCGRSDYFKALLIDHFSETVLPDIMEHDSYEESVPEVTLRDVSAEDFAAIVAYIYQDTTHVKVQNLYSVLCAADLYLLNGLKRLCANQIKDHLDVDNVIPILKTARLFSLEGLESNCVMFLAKCLEKFIDDTEFHELIVEDAATIENREEKDSIPVIDEIRFHLMKNLLPVSISPECNVYDSDIKLALLDQLLKNLDLEC</sequence>